<keyword evidence="1" id="KW-0472">Membrane</keyword>
<dbReference type="RefSeq" id="WP_073409036.1">
    <property type="nucleotide sequence ID" value="NZ_FQWH01000003.1"/>
</dbReference>
<feature type="transmembrane region" description="Helical" evidence="1">
    <location>
        <begin position="324"/>
        <end position="341"/>
    </location>
</feature>
<evidence type="ECO:0000313" key="3">
    <source>
        <dbReference type="Proteomes" id="UP000184112"/>
    </source>
</evidence>
<proteinExistence type="predicted"/>
<organism evidence="2 3">
    <name type="scientific">Flavobacterium johnsoniae</name>
    <name type="common">Cytophaga johnsonae</name>
    <dbReference type="NCBI Taxonomy" id="986"/>
    <lineage>
        <taxon>Bacteria</taxon>
        <taxon>Pseudomonadati</taxon>
        <taxon>Bacteroidota</taxon>
        <taxon>Flavobacteriia</taxon>
        <taxon>Flavobacteriales</taxon>
        <taxon>Flavobacteriaceae</taxon>
        <taxon>Flavobacterium</taxon>
    </lineage>
</organism>
<feature type="transmembrane region" description="Helical" evidence="1">
    <location>
        <begin position="273"/>
        <end position="291"/>
    </location>
</feature>
<feature type="transmembrane region" description="Helical" evidence="1">
    <location>
        <begin position="240"/>
        <end position="261"/>
    </location>
</feature>
<feature type="transmembrane region" description="Helical" evidence="1">
    <location>
        <begin position="163"/>
        <end position="188"/>
    </location>
</feature>
<protein>
    <submittedName>
        <fullName evidence="2">EpsG family protein</fullName>
    </submittedName>
</protein>
<dbReference type="AlphaFoldDB" id="A0A1M5L494"/>
<accession>A0A1M5L494</accession>
<feature type="transmembrane region" description="Helical" evidence="1">
    <location>
        <begin position="82"/>
        <end position="104"/>
    </location>
</feature>
<feature type="transmembrane region" description="Helical" evidence="1">
    <location>
        <begin position="6"/>
        <end position="22"/>
    </location>
</feature>
<feature type="transmembrane region" description="Helical" evidence="1">
    <location>
        <begin position="194"/>
        <end position="219"/>
    </location>
</feature>
<keyword evidence="1" id="KW-1133">Transmembrane helix</keyword>
<dbReference type="EMBL" id="FQWH01000003">
    <property type="protein sequence ID" value="SHG59770.1"/>
    <property type="molecule type" value="Genomic_DNA"/>
</dbReference>
<dbReference type="Pfam" id="PF14897">
    <property type="entry name" value="EpsG"/>
    <property type="match status" value="1"/>
</dbReference>
<dbReference type="Proteomes" id="UP000184112">
    <property type="component" value="Unassembled WGS sequence"/>
</dbReference>
<sequence length="362" mass="42605">MGIYILILLIFCFLSILDFFFFNHFEKAIGKKILVIAISIFLIFFAGLRTLSPDIEIYKSMFDEVEAGNLDSWMIQFTEPGYVFLLRILSPLTFQISLVIIATIGVLLKVNFFLKYSPFVFLSLIIYFTTDFMMKEMGQIRHGIAMGIIFYGYDCLINKKKNFFLFIVVLATLFHFSAICVLPLYFIYNSKKTIFFYFSSIFLMLPFVIFDVKGVIFRFMSFLPIESFSSKAEAYSGSDFANRIGFNSTFFLLIVMFSILLFLKYKTTYKPEIINIFVNIYFLGIVYFMVFNSISEFSLRTNVYFRMLDILILPILIYNFRYRILGLFLLILILLNTFKTLNNRYNDEAISYTYFPYQSIFD</sequence>
<feature type="transmembrane region" description="Helical" evidence="1">
    <location>
        <begin position="116"/>
        <end position="134"/>
    </location>
</feature>
<evidence type="ECO:0000313" key="2">
    <source>
        <dbReference type="EMBL" id="SHG59770.1"/>
    </source>
</evidence>
<feature type="transmembrane region" description="Helical" evidence="1">
    <location>
        <begin position="34"/>
        <end position="52"/>
    </location>
</feature>
<gene>
    <name evidence="2" type="ORF">SAMN05444388_103326</name>
</gene>
<dbReference type="InterPro" id="IPR049458">
    <property type="entry name" value="EpsG-like"/>
</dbReference>
<keyword evidence="1" id="KW-0812">Transmembrane</keyword>
<reference evidence="2 3" key="1">
    <citation type="submission" date="2016-11" db="EMBL/GenBank/DDBJ databases">
        <authorList>
            <person name="Jaros S."/>
            <person name="Januszkiewicz K."/>
            <person name="Wedrychowicz H."/>
        </authorList>
    </citation>
    <scope>NUCLEOTIDE SEQUENCE [LARGE SCALE GENOMIC DNA]</scope>
    <source>
        <strain evidence="2 3">DSM 6792</strain>
    </source>
</reference>
<name>A0A1M5L494_FLAJO</name>
<evidence type="ECO:0000256" key="1">
    <source>
        <dbReference type="SAM" id="Phobius"/>
    </source>
</evidence>